<protein>
    <recommendedName>
        <fullName evidence="2">Ribosomal silencing factor RsfS</fullName>
    </recommendedName>
</protein>
<dbReference type="InterPro" id="IPR004394">
    <property type="entry name" value="Iojap/RsfS/C7orf30"/>
</dbReference>
<dbReference type="PANTHER" id="PTHR21043:SF0">
    <property type="entry name" value="MITOCHONDRIAL ASSEMBLY OF RIBOSOMAL LARGE SUBUNIT PROTEIN 1"/>
    <property type="match status" value="1"/>
</dbReference>
<dbReference type="InterPro" id="IPR043519">
    <property type="entry name" value="NT_sf"/>
</dbReference>
<evidence type="ECO:0000313" key="4">
    <source>
        <dbReference type="Proteomes" id="UP001275932"/>
    </source>
</evidence>
<dbReference type="Pfam" id="PF02410">
    <property type="entry name" value="RsfS"/>
    <property type="match status" value="1"/>
</dbReference>
<dbReference type="HAMAP" id="MF_01477">
    <property type="entry name" value="Iojap_RsfS"/>
    <property type="match status" value="1"/>
</dbReference>
<sequence length="115" mass="12824">MQEEDILKILTACRDALEDKKAIDLKILDVRGKSPITNYFILATANSEPHMKALAASLDAVLKENGVEAVGRDYAAGSGWIVVDAFDFMAHIFLEEQRGQYKLEALWKDAVELKL</sequence>
<keyword evidence="2" id="KW-0963">Cytoplasm</keyword>
<gene>
    <name evidence="2 3" type="primary">rsfS</name>
    <name evidence="3" type="ORF">MOX91_07830</name>
</gene>
<dbReference type="EMBL" id="JALBUT010000009">
    <property type="protein sequence ID" value="MDX8416082.1"/>
    <property type="molecule type" value="Genomic_DNA"/>
</dbReference>
<keyword evidence="2" id="KW-0678">Repressor</keyword>
<evidence type="ECO:0000256" key="1">
    <source>
        <dbReference type="ARBA" id="ARBA00010574"/>
    </source>
</evidence>
<comment type="similarity">
    <text evidence="1 2">Belongs to the Iojap/RsfS family.</text>
</comment>
<comment type="subunit">
    <text evidence="2">Interacts with ribosomal protein uL14 (rplN).</text>
</comment>
<dbReference type="NCBIfam" id="TIGR00090">
    <property type="entry name" value="rsfS_iojap_ybeB"/>
    <property type="match status" value="1"/>
</dbReference>
<comment type="subcellular location">
    <subcellularLocation>
        <location evidence="2">Cytoplasm</location>
    </subcellularLocation>
</comment>
<comment type="caution">
    <text evidence="3">The sequence shown here is derived from an EMBL/GenBank/DDBJ whole genome shotgun (WGS) entry which is preliminary data.</text>
</comment>
<evidence type="ECO:0000256" key="2">
    <source>
        <dbReference type="HAMAP-Rule" id="MF_01477"/>
    </source>
</evidence>
<keyword evidence="4" id="KW-1185">Reference proteome</keyword>
<name>A0ABU4WKS8_9BACT</name>
<keyword evidence="2" id="KW-0810">Translation regulation</keyword>
<organism evidence="3 4">
    <name type="scientific">Intestinicryptomonas porci</name>
    <dbReference type="NCBI Taxonomy" id="2926320"/>
    <lineage>
        <taxon>Bacteria</taxon>
        <taxon>Pseudomonadati</taxon>
        <taxon>Verrucomicrobiota</taxon>
        <taxon>Opitutia</taxon>
        <taxon>Opitutales</taxon>
        <taxon>Intestinicryptomonaceae</taxon>
        <taxon>Intestinicryptomonas</taxon>
    </lineage>
</organism>
<dbReference type="Gene3D" id="3.30.460.10">
    <property type="entry name" value="Beta Polymerase, domain 2"/>
    <property type="match status" value="1"/>
</dbReference>
<evidence type="ECO:0000313" key="3">
    <source>
        <dbReference type="EMBL" id="MDX8416082.1"/>
    </source>
</evidence>
<accession>A0ABU4WKS8</accession>
<reference evidence="3 4" key="1">
    <citation type="submission" date="2022-03" db="EMBL/GenBank/DDBJ databases">
        <title>Novel taxa within the pig intestine.</title>
        <authorList>
            <person name="Wylensek D."/>
            <person name="Bishof K."/>
            <person name="Afrizal A."/>
            <person name="Clavel T."/>
        </authorList>
    </citation>
    <scope>NUCLEOTIDE SEQUENCE [LARGE SCALE GENOMIC DNA]</scope>
    <source>
        <strain evidence="3 4">CLA-KB-P66</strain>
    </source>
</reference>
<dbReference type="RefSeq" id="WP_370397535.1">
    <property type="nucleotide sequence ID" value="NZ_JALBUT010000009.1"/>
</dbReference>
<dbReference type="Proteomes" id="UP001275932">
    <property type="component" value="Unassembled WGS sequence"/>
</dbReference>
<proteinExistence type="inferred from homology"/>
<dbReference type="PANTHER" id="PTHR21043">
    <property type="entry name" value="IOJAP SUPERFAMILY ORTHOLOG"/>
    <property type="match status" value="1"/>
</dbReference>
<comment type="function">
    <text evidence="2">Functions as a ribosomal silencing factor. Interacts with ribosomal protein uL14 (rplN), blocking formation of intersubunit bridge B8. Prevents association of the 30S and 50S ribosomal subunits and the formation of functional ribosomes, thus repressing translation.</text>
</comment>
<dbReference type="SUPFAM" id="SSF81301">
    <property type="entry name" value="Nucleotidyltransferase"/>
    <property type="match status" value="1"/>
</dbReference>